<dbReference type="Proteomes" id="UP000243053">
    <property type="component" value="Unassembled WGS sequence"/>
</dbReference>
<dbReference type="InterPro" id="IPR042094">
    <property type="entry name" value="T2SS_GspF_sf"/>
</dbReference>
<keyword evidence="7 8" id="KW-0472">Membrane</keyword>
<dbReference type="EMBL" id="MAAF01000076">
    <property type="protein sequence ID" value="OUR78869.1"/>
    <property type="molecule type" value="Genomic_DNA"/>
</dbReference>
<dbReference type="Gene3D" id="1.20.81.30">
    <property type="entry name" value="Type II secretion system (T2SS), domain F"/>
    <property type="match status" value="2"/>
</dbReference>
<evidence type="ECO:0000256" key="5">
    <source>
        <dbReference type="ARBA" id="ARBA00022692"/>
    </source>
</evidence>
<dbReference type="GO" id="GO:0015628">
    <property type="term" value="P:protein secretion by the type II secretion system"/>
    <property type="evidence" value="ECO:0007669"/>
    <property type="project" value="TreeGrafter"/>
</dbReference>
<feature type="transmembrane region" description="Helical" evidence="8">
    <location>
        <begin position="379"/>
        <end position="400"/>
    </location>
</feature>
<evidence type="ECO:0000256" key="6">
    <source>
        <dbReference type="ARBA" id="ARBA00022989"/>
    </source>
</evidence>
<proteinExistence type="inferred from homology"/>
<evidence type="ECO:0000256" key="1">
    <source>
        <dbReference type="ARBA" id="ARBA00004429"/>
    </source>
</evidence>
<name>A0A1Y5E8X9_COLPS</name>
<sequence length="408" mass="45026">MASFNYTGRNASGSQVKDSIEAANLDVAAEKLFKKGITPISIIAVKTGNNTASTDVFELLNNGRVSLEELIVFCRQMYALMRSGVPILRAINGMVESANSTALKKALTDIGKQLEGGYTFSSALNSHPKIFDHLFVSLVHVGENTGQLDQAFLKLTTYLERELDTRKRIKAALRYPSMVLIAIASAMVILNIFVIPTFADMFTRLGAELPFATRFIIASSNLFINYWHYMLLGLFVILIMIKESLKTKKGRYQWDRRKIKIPIIGSIIERSILARFSHSFAIVLKAGVPMTTGLTLVAEAVDNSYMQEKISAMRQGIESGESLLRSAVASALFTPLVLQMVAVGEETGRVDELLTEVGDYYEREVDYDLATLTARIEPLLLVVVAAMVLVLALGIFTPMWDMASAMQG</sequence>
<gene>
    <name evidence="10" type="ORF">A9Q75_12705</name>
</gene>
<dbReference type="PANTHER" id="PTHR30012:SF4">
    <property type="entry name" value="MSHA BIOGENESIS PROTEIN MSHG"/>
    <property type="match status" value="1"/>
</dbReference>
<feature type="domain" description="Type II secretion system protein GspF" evidence="9">
    <location>
        <begin position="73"/>
        <end position="196"/>
    </location>
</feature>
<organism evidence="10 11">
    <name type="scientific">Colwellia psychrerythraea</name>
    <name type="common">Vibrio psychroerythus</name>
    <dbReference type="NCBI Taxonomy" id="28229"/>
    <lineage>
        <taxon>Bacteria</taxon>
        <taxon>Pseudomonadati</taxon>
        <taxon>Pseudomonadota</taxon>
        <taxon>Gammaproteobacteria</taxon>
        <taxon>Alteromonadales</taxon>
        <taxon>Colwelliaceae</taxon>
        <taxon>Colwellia</taxon>
    </lineage>
</organism>
<dbReference type="GO" id="GO:0005886">
    <property type="term" value="C:plasma membrane"/>
    <property type="evidence" value="ECO:0007669"/>
    <property type="project" value="UniProtKB-SubCell"/>
</dbReference>
<reference evidence="11" key="1">
    <citation type="journal article" date="2017" name="Proc. Natl. Acad. Sci. U.S.A.">
        <title>Simulation of Deepwater Horizon oil plume reveals substrate specialization within a complex community of hydrocarbon degraders.</title>
        <authorList>
            <person name="Hu P."/>
            <person name="Dubinsky E.A."/>
            <person name="Probst A.J."/>
            <person name="Wang J."/>
            <person name="Sieber C.M.K."/>
            <person name="Tom L.M."/>
            <person name="Gardinali P."/>
            <person name="Banfield J.F."/>
            <person name="Atlas R.M."/>
            <person name="Andersen G.L."/>
        </authorList>
    </citation>
    <scope>NUCLEOTIDE SEQUENCE [LARGE SCALE GENOMIC DNA]</scope>
</reference>
<feature type="domain" description="Type II secretion system protein GspF" evidence="9">
    <location>
        <begin position="276"/>
        <end position="398"/>
    </location>
</feature>
<comment type="caution">
    <text evidence="10">The sequence shown here is derived from an EMBL/GenBank/DDBJ whole genome shotgun (WGS) entry which is preliminary data.</text>
</comment>
<dbReference type="PANTHER" id="PTHR30012">
    <property type="entry name" value="GENERAL SECRETION PATHWAY PROTEIN"/>
    <property type="match status" value="1"/>
</dbReference>
<keyword evidence="3" id="KW-1003">Cell membrane</keyword>
<feature type="transmembrane region" description="Helical" evidence="8">
    <location>
        <begin position="215"/>
        <end position="241"/>
    </location>
</feature>
<comment type="subcellular location">
    <subcellularLocation>
        <location evidence="1">Cell inner membrane</location>
        <topology evidence="1">Multi-pass membrane protein</topology>
    </subcellularLocation>
</comment>
<dbReference type="AlphaFoldDB" id="A0A1Y5E8X9"/>
<dbReference type="InterPro" id="IPR018076">
    <property type="entry name" value="T2SS_GspF_dom"/>
</dbReference>
<dbReference type="PRINTS" id="PR00812">
    <property type="entry name" value="BCTERIALGSPF"/>
</dbReference>
<evidence type="ECO:0000256" key="7">
    <source>
        <dbReference type="ARBA" id="ARBA00023136"/>
    </source>
</evidence>
<protein>
    <submittedName>
        <fullName evidence="10">MSHA biogenesis protein MshG</fullName>
    </submittedName>
</protein>
<evidence type="ECO:0000259" key="9">
    <source>
        <dbReference type="Pfam" id="PF00482"/>
    </source>
</evidence>
<evidence type="ECO:0000256" key="2">
    <source>
        <dbReference type="ARBA" id="ARBA00005745"/>
    </source>
</evidence>
<feature type="transmembrane region" description="Helical" evidence="8">
    <location>
        <begin position="175"/>
        <end position="195"/>
    </location>
</feature>
<evidence type="ECO:0000313" key="10">
    <source>
        <dbReference type="EMBL" id="OUR78869.1"/>
    </source>
</evidence>
<evidence type="ECO:0000256" key="4">
    <source>
        <dbReference type="ARBA" id="ARBA00022519"/>
    </source>
</evidence>
<dbReference type="InterPro" id="IPR003004">
    <property type="entry name" value="GspF/PilC"/>
</dbReference>
<keyword evidence="4" id="KW-0997">Cell inner membrane</keyword>
<keyword evidence="5 8" id="KW-0812">Transmembrane</keyword>
<evidence type="ECO:0000313" key="11">
    <source>
        <dbReference type="Proteomes" id="UP000243053"/>
    </source>
</evidence>
<evidence type="ECO:0000256" key="8">
    <source>
        <dbReference type="SAM" id="Phobius"/>
    </source>
</evidence>
<comment type="similarity">
    <text evidence="2">Belongs to the GSP F family.</text>
</comment>
<dbReference type="FunFam" id="1.20.81.30:FF:000001">
    <property type="entry name" value="Type II secretion system protein F"/>
    <property type="match status" value="2"/>
</dbReference>
<accession>A0A1Y5E8X9</accession>
<keyword evidence="6 8" id="KW-1133">Transmembrane helix</keyword>
<dbReference type="Pfam" id="PF00482">
    <property type="entry name" value="T2SSF"/>
    <property type="match status" value="2"/>
</dbReference>
<evidence type="ECO:0000256" key="3">
    <source>
        <dbReference type="ARBA" id="ARBA00022475"/>
    </source>
</evidence>